<dbReference type="Pfam" id="PF12895">
    <property type="entry name" value="ANAPC3"/>
    <property type="match status" value="1"/>
</dbReference>
<keyword evidence="4" id="KW-0833">Ubl conjugation pathway</keyword>
<evidence type="ECO:0000256" key="5">
    <source>
        <dbReference type="ARBA" id="ARBA00022803"/>
    </source>
</evidence>
<protein>
    <recommendedName>
        <fullName evidence="11">Cell division cycle protein 16-like protein</fullName>
    </recommendedName>
</protein>
<evidence type="ECO:0000256" key="6">
    <source>
        <dbReference type="ARBA" id="ARBA00023306"/>
    </source>
</evidence>
<name>A0ABQ7QXM2_PLUXY</name>
<dbReference type="PROSITE" id="PS50005">
    <property type="entry name" value="TPR"/>
    <property type="match status" value="2"/>
</dbReference>
<dbReference type="InterPro" id="IPR011990">
    <property type="entry name" value="TPR-like_helical_dom_sf"/>
</dbReference>
<organism evidence="9 10">
    <name type="scientific">Plutella xylostella</name>
    <name type="common">Diamondback moth</name>
    <name type="synonym">Plutella maculipennis</name>
    <dbReference type="NCBI Taxonomy" id="51655"/>
    <lineage>
        <taxon>Eukaryota</taxon>
        <taxon>Metazoa</taxon>
        <taxon>Ecdysozoa</taxon>
        <taxon>Arthropoda</taxon>
        <taxon>Hexapoda</taxon>
        <taxon>Insecta</taxon>
        <taxon>Pterygota</taxon>
        <taxon>Neoptera</taxon>
        <taxon>Endopterygota</taxon>
        <taxon>Lepidoptera</taxon>
        <taxon>Glossata</taxon>
        <taxon>Ditrysia</taxon>
        <taxon>Yponomeutoidea</taxon>
        <taxon>Plutellidae</taxon>
        <taxon>Plutella</taxon>
    </lineage>
</organism>
<keyword evidence="5 7" id="KW-0802">TPR repeat</keyword>
<evidence type="ECO:0000313" key="10">
    <source>
        <dbReference type="Proteomes" id="UP000823941"/>
    </source>
</evidence>
<feature type="region of interest" description="Disordered" evidence="8">
    <location>
        <begin position="617"/>
        <end position="650"/>
    </location>
</feature>
<accession>A0ABQ7QXM2</accession>
<feature type="repeat" description="TPR" evidence="7">
    <location>
        <begin position="519"/>
        <end position="552"/>
    </location>
</feature>
<dbReference type="PROSITE" id="PS50293">
    <property type="entry name" value="TPR_REGION"/>
    <property type="match status" value="1"/>
</dbReference>
<dbReference type="Gene3D" id="1.25.40.10">
    <property type="entry name" value="Tetratricopeptide repeat domain"/>
    <property type="match status" value="1"/>
</dbReference>
<dbReference type="EMBL" id="JAHIBW010000006">
    <property type="protein sequence ID" value="KAG7309788.1"/>
    <property type="molecule type" value="Genomic_DNA"/>
</dbReference>
<keyword evidence="10" id="KW-1185">Reference proteome</keyword>
<proteinExistence type="predicted"/>
<keyword evidence="1" id="KW-0132">Cell division</keyword>
<feature type="compositionally biased region" description="Polar residues" evidence="8">
    <location>
        <begin position="638"/>
        <end position="650"/>
    </location>
</feature>
<evidence type="ECO:0008006" key="11">
    <source>
        <dbReference type="Google" id="ProtNLM"/>
    </source>
</evidence>
<evidence type="ECO:0000256" key="1">
    <source>
        <dbReference type="ARBA" id="ARBA00022618"/>
    </source>
</evidence>
<keyword evidence="3" id="KW-0498">Mitosis</keyword>
<keyword evidence="6" id="KW-0131">Cell cycle</keyword>
<dbReference type="InterPro" id="IPR019734">
    <property type="entry name" value="TPR_rpt"/>
</dbReference>
<dbReference type="Proteomes" id="UP000823941">
    <property type="component" value="Chromosome 6"/>
</dbReference>
<comment type="caution">
    <text evidence="9">The sequence shown here is derived from an EMBL/GenBank/DDBJ whole genome shotgun (WGS) entry which is preliminary data.</text>
</comment>
<feature type="compositionally biased region" description="Pro residues" evidence="8">
    <location>
        <begin position="620"/>
        <end position="633"/>
    </location>
</feature>
<dbReference type="PANTHER" id="PTHR12558">
    <property type="entry name" value="CELL DIVISION CYCLE 16,23,27"/>
    <property type="match status" value="1"/>
</dbReference>
<dbReference type="SUPFAM" id="SSF81901">
    <property type="entry name" value="HCP-like"/>
    <property type="match status" value="1"/>
</dbReference>
<keyword evidence="2" id="KW-0677">Repeat</keyword>
<feature type="repeat" description="TPR" evidence="7">
    <location>
        <begin position="553"/>
        <end position="586"/>
    </location>
</feature>
<dbReference type="Pfam" id="PF13424">
    <property type="entry name" value="TPR_12"/>
    <property type="match status" value="1"/>
</dbReference>
<evidence type="ECO:0000256" key="8">
    <source>
        <dbReference type="SAM" id="MobiDB-lite"/>
    </source>
</evidence>
<reference evidence="9 10" key="1">
    <citation type="submission" date="2021-06" db="EMBL/GenBank/DDBJ databases">
        <title>A haploid diamondback moth (Plutella xylostella L.) genome assembly resolves 31 chromosomes and identifies a diamide resistance mutation.</title>
        <authorList>
            <person name="Ward C.M."/>
            <person name="Perry K.D."/>
            <person name="Baker G."/>
            <person name="Powis K."/>
            <person name="Heckel D.G."/>
            <person name="Baxter S.W."/>
        </authorList>
    </citation>
    <scope>NUCLEOTIDE SEQUENCE [LARGE SCALE GENOMIC DNA]</scope>
    <source>
        <strain evidence="9 10">LV</strain>
        <tissue evidence="9">Single pupa</tissue>
    </source>
</reference>
<gene>
    <name evidence="9" type="ORF">JYU34_004288</name>
</gene>
<dbReference type="PANTHER" id="PTHR12558:SF9">
    <property type="entry name" value="CELL DIVISION CYCLE PROTEIN 16 HOMOLOG"/>
    <property type="match status" value="1"/>
</dbReference>
<evidence type="ECO:0000256" key="3">
    <source>
        <dbReference type="ARBA" id="ARBA00022776"/>
    </source>
</evidence>
<sequence length="650" mass="70773">MTLSLVCESWRARKQENSIKFRFPVIFTYKQSIYTSFFRLQENMSKNETSTRTSNEFLNVDFMRSLVKQYSELGQWTSAFFWADAAAAAGGGGDQASGDDIWLLASTMLARGELHRAAHAVVSRELHRSHLLCLGVAMRAYLAAKEPATALSLLEECDPSLMEPRTTDQTHNRALAGVLVSQARALSALERREAGAGALAAALRADAACYEALHLLLQQHARPTQQESELIDSLPISSQLAPAEAALVRGAYKARLQRYAPLPKTPPPVSECPITAAAEEVRSRTAEAAISLARRLAAACRWKEALSTLDSLDPWCCAEVRAACLLELNNSSQLFVFAHELVNAYPNSWTAWFAVGCYYYLIGKSEFARRYLSKAKSIEPGAGCVWLAYGHSFAADNEHDQAMAAYFKASQLMPGCHLPPLYVGVECSLLYNTSMAQRFLLRAALLHNSVEAEPESEDSGGSESALGWERILRCVTCPHAAHEAAAAALAAQRVGKARRLWLRAKQLAEDQGPLHPRWAATYDALGHISRKQGRYEEALQWHEKALSIRPGHAPTYSAMGLCLALNGQEAKAADALHTALSKDPDDAVALALLDFIVEALDAQLDEEDIPQFPFPAVSIAPPPAPPAPAPATPGPGGDNTNVSDMSMSFD</sequence>
<evidence type="ECO:0000313" key="9">
    <source>
        <dbReference type="EMBL" id="KAG7309788.1"/>
    </source>
</evidence>
<evidence type="ECO:0000256" key="2">
    <source>
        <dbReference type="ARBA" id="ARBA00022737"/>
    </source>
</evidence>
<dbReference type="SMART" id="SM00028">
    <property type="entry name" value="TPR"/>
    <property type="match status" value="4"/>
</dbReference>
<evidence type="ECO:0000256" key="4">
    <source>
        <dbReference type="ARBA" id="ARBA00022786"/>
    </source>
</evidence>
<evidence type="ECO:0000256" key="7">
    <source>
        <dbReference type="PROSITE-ProRule" id="PRU00339"/>
    </source>
</evidence>